<organism evidence="3">
    <name type="scientific">Schizophyllum commune (strain H4-8 / FGSC 9210)</name>
    <name type="common">Split gill fungus</name>
    <dbReference type="NCBI Taxonomy" id="578458"/>
    <lineage>
        <taxon>Eukaryota</taxon>
        <taxon>Fungi</taxon>
        <taxon>Dikarya</taxon>
        <taxon>Basidiomycota</taxon>
        <taxon>Agaricomycotina</taxon>
        <taxon>Agaricomycetes</taxon>
        <taxon>Agaricomycetidae</taxon>
        <taxon>Agaricales</taxon>
        <taxon>Schizophyllaceae</taxon>
        <taxon>Schizophyllum</taxon>
    </lineage>
</organism>
<accession>D8Q2R8</accession>
<dbReference type="AlphaFoldDB" id="D8Q2R8"/>
<dbReference type="InParanoid" id="D8Q2R8"/>
<feature type="compositionally biased region" description="Low complexity" evidence="1">
    <location>
        <begin position="387"/>
        <end position="398"/>
    </location>
</feature>
<sequence length="434" mass="46564">MTTASAAAVSDLDADYHDSGWVNPFDPEHAIHSDVQEGIADDHTRGPSRLVSHTVNSPPTFHEPFAVLAQSGVAAIHRAPLLRSSVRTPPLAFFAPWQPPRATDTYDHLQLPMPWQEKDPPGVFGLFYPAWSTPQAGVTPLVRTAPFESFPFGGGSDRIGVDEASRAIIPGHSASEHVSTGVPPRASDERIDYSSNAASCYSAFTPDDAGTYLPPPADANNFASGCSLTQRIPPFCDDPWAATRAPKRKADVNDHIAVKQVRIKGPEDADYPTPVVGLDEDETPSSLSKAASVQARVLRLPPDMVLAAHPSDPTVFRIMSPSEAVEKGYDVYLIQQSCARCDVDAPGNSSDEAASQVEAAGVVRTISPDSSGAPVLSMPADPEHHSFSSVSSLSSLSSEEGPDWDEGHTSTGQQVSVLTLKETRWHPLRSRLRR</sequence>
<feature type="region of interest" description="Disordered" evidence="1">
    <location>
        <begin position="370"/>
        <end position="418"/>
    </location>
</feature>
<name>D8Q2R8_SCHCM</name>
<dbReference type="OrthoDB" id="10514054at2759"/>
<evidence type="ECO:0000313" key="3">
    <source>
        <dbReference type="Proteomes" id="UP000007431"/>
    </source>
</evidence>
<dbReference type="Proteomes" id="UP000007431">
    <property type="component" value="Unassembled WGS sequence"/>
</dbReference>
<protein>
    <submittedName>
        <fullName evidence="2">Uncharacterized protein</fullName>
    </submittedName>
</protein>
<evidence type="ECO:0000313" key="2">
    <source>
        <dbReference type="EMBL" id="EFI97568.1"/>
    </source>
</evidence>
<gene>
    <name evidence="2" type="ORF">SCHCODRAFT_107577</name>
</gene>
<evidence type="ECO:0000256" key="1">
    <source>
        <dbReference type="SAM" id="MobiDB-lite"/>
    </source>
</evidence>
<feature type="non-terminal residue" evidence="2">
    <location>
        <position position="434"/>
    </location>
</feature>
<keyword evidence="3" id="KW-1185">Reference proteome</keyword>
<dbReference type="HOGENOM" id="CLU_631855_0_0_1"/>
<dbReference type="GeneID" id="9592750"/>
<proteinExistence type="predicted"/>
<dbReference type="EMBL" id="GL377305">
    <property type="protein sequence ID" value="EFI97568.1"/>
    <property type="molecule type" value="Genomic_DNA"/>
</dbReference>
<dbReference type="VEuPathDB" id="FungiDB:SCHCODRAFT_02534537"/>
<dbReference type="KEGG" id="scm:SCHCO_02534537"/>
<reference evidence="2 3" key="1">
    <citation type="journal article" date="2010" name="Nat. Biotechnol.">
        <title>Genome sequence of the model mushroom Schizophyllum commune.</title>
        <authorList>
            <person name="Ohm R.A."/>
            <person name="de Jong J.F."/>
            <person name="Lugones L.G."/>
            <person name="Aerts A."/>
            <person name="Kothe E."/>
            <person name="Stajich J.E."/>
            <person name="de Vries R.P."/>
            <person name="Record E."/>
            <person name="Levasseur A."/>
            <person name="Baker S.E."/>
            <person name="Bartholomew K.A."/>
            <person name="Coutinho P.M."/>
            <person name="Erdmann S."/>
            <person name="Fowler T.J."/>
            <person name="Gathman A.C."/>
            <person name="Lombard V."/>
            <person name="Henrissat B."/>
            <person name="Knabe N."/>
            <person name="Kuees U."/>
            <person name="Lilly W.W."/>
            <person name="Lindquist E."/>
            <person name="Lucas S."/>
            <person name="Magnuson J.K."/>
            <person name="Piumi F."/>
            <person name="Raudaskoski M."/>
            <person name="Salamov A."/>
            <person name="Schmutz J."/>
            <person name="Schwarze F.W.M.R."/>
            <person name="vanKuyk P.A."/>
            <person name="Horton J.S."/>
            <person name="Grigoriev I.V."/>
            <person name="Woesten H.A.B."/>
        </authorList>
    </citation>
    <scope>NUCLEOTIDE SEQUENCE [LARGE SCALE GENOMIC DNA]</scope>
    <source>
        <strain evidence="3">H4-8 / FGSC 9210</strain>
    </source>
</reference>